<evidence type="ECO:0000256" key="1">
    <source>
        <dbReference type="ARBA" id="ARBA00022603"/>
    </source>
</evidence>
<feature type="region of interest" description="Disordered" evidence="5">
    <location>
        <begin position="1"/>
        <end position="21"/>
    </location>
</feature>
<evidence type="ECO:0000256" key="2">
    <source>
        <dbReference type="ARBA" id="ARBA00022679"/>
    </source>
</evidence>
<dbReference type="InterPro" id="IPR005299">
    <property type="entry name" value="MeTrfase_7"/>
</dbReference>
<evidence type="ECO:0000256" key="5">
    <source>
        <dbReference type="SAM" id="MobiDB-lite"/>
    </source>
</evidence>
<keyword evidence="1 6" id="KW-0489">Methyltransferase</keyword>
<dbReference type="AlphaFoldDB" id="W9SQ72"/>
<evidence type="ECO:0000313" key="7">
    <source>
        <dbReference type="Proteomes" id="UP000030645"/>
    </source>
</evidence>
<organism evidence="6 7">
    <name type="scientific">Morus notabilis</name>
    <dbReference type="NCBI Taxonomy" id="981085"/>
    <lineage>
        <taxon>Eukaryota</taxon>
        <taxon>Viridiplantae</taxon>
        <taxon>Streptophyta</taxon>
        <taxon>Embryophyta</taxon>
        <taxon>Tracheophyta</taxon>
        <taxon>Spermatophyta</taxon>
        <taxon>Magnoliopsida</taxon>
        <taxon>eudicotyledons</taxon>
        <taxon>Gunneridae</taxon>
        <taxon>Pentapetalae</taxon>
        <taxon>rosids</taxon>
        <taxon>fabids</taxon>
        <taxon>Rosales</taxon>
        <taxon>Moraceae</taxon>
        <taxon>Moreae</taxon>
        <taxon>Morus</taxon>
    </lineage>
</organism>
<dbReference type="Proteomes" id="UP000030645">
    <property type="component" value="Unassembled WGS sequence"/>
</dbReference>
<dbReference type="KEGG" id="mnt:21409747"/>
<name>W9SQ72_9ROSA</name>
<dbReference type="EMBL" id="KE345919">
    <property type="protein sequence ID" value="EXC20565.1"/>
    <property type="molecule type" value="Genomic_DNA"/>
</dbReference>
<dbReference type="InterPro" id="IPR029063">
    <property type="entry name" value="SAM-dependent_MTases_sf"/>
</dbReference>
<dbReference type="InterPro" id="IPR042086">
    <property type="entry name" value="MeTrfase_capping"/>
</dbReference>
<dbReference type="GO" id="GO:0032259">
    <property type="term" value="P:methylation"/>
    <property type="evidence" value="ECO:0007669"/>
    <property type="project" value="UniProtKB-KW"/>
</dbReference>
<dbReference type="PANTHER" id="PTHR31009">
    <property type="entry name" value="S-ADENOSYL-L-METHIONINE:CARBOXYL METHYLTRANSFERASE FAMILY PROTEIN"/>
    <property type="match status" value="1"/>
</dbReference>
<keyword evidence="3" id="KW-0479">Metal-binding</keyword>
<dbReference type="Gene3D" id="1.10.1200.270">
    <property type="entry name" value="Methyltransferase, alpha-helical capping domain"/>
    <property type="match status" value="1"/>
</dbReference>
<dbReference type="Gene3D" id="3.40.50.150">
    <property type="entry name" value="Vaccinia Virus protein VP39"/>
    <property type="match status" value="1"/>
</dbReference>
<sequence>MTSEVEGSQRHQVFPVNGGEDELSYKRNSSLQKKGVDAFNVFIKEGILEKLDLDQVIISSPISHKAFNMVDMGCAVGANTLAAVQNVMDSVHLKLHSQGLDHLSKTLEFQVFFNDLVSSDFNTVFRSIPSDKPYYAAGVPGSFYNRLFLKSSLHFVYSGYSLHWLSKVPEGVADESSPAYNKGKIYWTTSSKEVAEAYEAQFARDFDSFLGARALEVVPGGLVAFSIVSVPPNSKCITPTLFDLMGSVLLDMAAMGLTSEEKVKSFNLPVYLPTPAQLEVLIKRNPNFTLERMEALVRPREFLLDPDFPHQIIMHYRAVMEGLFSDHFGTQIINNLFDQFEKKFKESSVFLDLSYKQVIESFVLLKRKTY</sequence>
<protein>
    <submittedName>
        <fullName evidence="6">Putative S-adenosylmethionine-dependent methyltransferase</fullName>
    </submittedName>
</protein>
<keyword evidence="4" id="KW-0460">Magnesium</keyword>
<keyword evidence="7" id="KW-1185">Reference proteome</keyword>
<dbReference type="OrthoDB" id="1523883at2759"/>
<keyword evidence="2 6" id="KW-0808">Transferase</keyword>
<dbReference type="eggNOG" id="ENOG502SI9H">
    <property type="taxonomic scope" value="Eukaryota"/>
</dbReference>
<reference evidence="7" key="1">
    <citation type="submission" date="2013-01" db="EMBL/GenBank/DDBJ databases">
        <title>Draft Genome Sequence of a Mulberry Tree, Morus notabilis C.K. Schneid.</title>
        <authorList>
            <person name="He N."/>
            <person name="Zhao S."/>
        </authorList>
    </citation>
    <scope>NUCLEOTIDE SEQUENCE</scope>
</reference>
<evidence type="ECO:0000256" key="4">
    <source>
        <dbReference type="ARBA" id="ARBA00022842"/>
    </source>
</evidence>
<dbReference type="SUPFAM" id="SSF53335">
    <property type="entry name" value="S-adenosyl-L-methionine-dependent methyltransferases"/>
    <property type="match status" value="1"/>
</dbReference>
<dbReference type="GO" id="GO:0046872">
    <property type="term" value="F:metal ion binding"/>
    <property type="evidence" value="ECO:0007669"/>
    <property type="project" value="UniProtKB-KW"/>
</dbReference>
<evidence type="ECO:0000256" key="3">
    <source>
        <dbReference type="ARBA" id="ARBA00022723"/>
    </source>
</evidence>
<evidence type="ECO:0000313" key="6">
    <source>
        <dbReference type="EMBL" id="EXC20565.1"/>
    </source>
</evidence>
<proteinExistence type="predicted"/>
<dbReference type="Pfam" id="PF03492">
    <property type="entry name" value="Methyltransf_7"/>
    <property type="match status" value="1"/>
</dbReference>
<dbReference type="GO" id="GO:0008168">
    <property type="term" value="F:methyltransferase activity"/>
    <property type="evidence" value="ECO:0007669"/>
    <property type="project" value="UniProtKB-KW"/>
</dbReference>
<gene>
    <name evidence="6" type="ORF">L484_027120</name>
</gene>
<accession>W9SQ72</accession>